<dbReference type="Proteomes" id="UP000011841">
    <property type="component" value="Chromosome"/>
</dbReference>
<organism evidence="2 3">
    <name type="scientific">Bradyrhizobium oligotrophicum S58</name>
    <dbReference type="NCBI Taxonomy" id="1245469"/>
    <lineage>
        <taxon>Bacteria</taxon>
        <taxon>Pseudomonadati</taxon>
        <taxon>Pseudomonadota</taxon>
        <taxon>Alphaproteobacteria</taxon>
        <taxon>Hyphomicrobiales</taxon>
        <taxon>Nitrobacteraceae</taxon>
        <taxon>Bradyrhizobium</taxon>
    </lineage>
</organism>
<dbReference type="GeneID" id="301817683"/>
<dbReference type="Pfam" id="PF07484">
    <property type="entry name" value="Collar"/>
    <property type="match status" value="1"/>
</dbReference>
<accession>M4ZU64</accession>
<proteinExistence type="predicted"/>
<evidence type="ECO:0000313" key="2">
    <source>
        <dbReference type="EMBL" id="BAM89855.1"/>
    </source>
</evidence>
<evidence type="ECO:0000259" key="1">
    <source>
        <dbReference type="Pfam" id="PF07484"/>
    </source>
</evidence>
<sequence length="180" mass="18583">MPVQPFLGQIMPFAGSFAPRGWAFCNGALLAIQPNQALFSLLGTYYGGNGVSTFGLPDLRGRAILGSTGGGGDYPAGMVSGATTVTLNASQIPAHNHFIQVSTTQGAGRGALPTNNLFATNTIPADNPRKIFANAGQGEVPLALSTNLTDTGGGLAHNNMQPYLVINYLIATQGTYPSRS</sequence>
<name>M4ZU64_9BRAD</name>
<dbReference type="InterPro" id="IPR011083">
    <property type="entry name" value="Phage_tail_collar_dom"/>
</dbReference>
<dbReference type="HOGENOM" id="CLU_087872_1_1_5"/>
<keyword evidence="3" id="KW-1185">Reference proteome</keyword>
<gene>
    <name evidence="2" type="ORF">S58_38660</name>
</gene>
<dbReference type="STRING" id="1245469.S58_38660"/>
<dbReference type="eggNOG" id="COG4675">
    <property type="taxonomic scope" value="Bacteria"/>
</dbReference>
<dbReference type="OrthoDB" id="9810174at2"/>
<dbReference type="RefSeq" id="WP_015666965.1">
    <property type="nucleotide sequence ID" value="NC_020453.1"/>
</dbReference>
<dbReference type="EMBL" id="AP012603">
    <property type="protein sequence ID" value="BAM89855.1"/>
    <property type="molecule type" value="Genomic_DNA"/>
</dbReference>
<dbReference type="PATRIC" id="fig|1245469.3.peg.3946"/>
<reference evidence="2 3" key="1">
    <citation type="journal article" date="2013" name="Appl. Environ. Microbiol.">
        <title>Genome analysis suggests that the soil oligotrophic bacterium Agromonas oligotrophica (Bradyrhizobium oligotrophicum) is a nitrogen-fixing symbiont of Aeschynomene indica.</title>
        <authorList>
            <person name="Okubo T."/>
            <person name="Fukushima S."/>
            <person name="Itakura M."/>
            <person name="Oshima K."/>
            <person name="Longtonglang A."/>
            <person name="Teaumroong N."/>
            <person name="Mitsui H."/>
            <person name="Hattori M."/>
            <person name="Hattori R."/>
            <person name="Hattori T."/>
            <person name="Minamisawa K."/>
        </authorList>
    </citation>
    <scope>NUCLEOTIDE SEQUENCE [LARGE SCALE GENOMIC DNA]</scope>
    <source>
        <strain evidence="2 3">S58</strain>
    </source>
</reference>
<dbReference type="KEGG" id="aol:S58_38660"/>
<protein>
    <submittedName>
        <fullName evidence="2">Phenylacrylic acid decarboxylase</fullName>
    </submittedName>
</protein>
<evidence type="ECO:0000313" key="3">
    <source>
        <dbReference type="Proteomes" id="UP000011841"/>
    </source>
</evidence>
<dbReference type="AlphaFoldDB" id="M4ZU64"/>
<dbReference type="InterPro" id="IPR037053">
    <property type="entry name" value="Phage_tail_collar_dom_sf"/>
</dbReference>
<feature type="domain" description="Phage tail collar" evidence="1">
    <location>
        <begin position="8"/>
        <end position="64"/>
    </location>
</feature>
<dbReference type="SUPFAM" id="SSF88874">
    <property type="entry name" value="Receptor-binding domain of short tail fibre protein gp12"/>
    <property type="match status" value="1"/>
</dbReference>
<dbReference type="Gene3D" id="3.90.1340.10">
    <property type="entry name" value="Phage tail collar domain"/>
    <property type="match status" value="1"/>
</dbReference>